<dbReference type="PANTHER" id="PTHR32044">
    <property type="entry name" value="GLUCOMANNAN 4-BETA-MANNOSYLTRANSFERASE 9"/>
    <property type="match status" value="1"/>
</dbReference>
<evidence type="ECO:0000313" key="11">
    <source>
        <dbReference type="Proteomes" id="UP000092967"/>
    </source>
</evidence>
<evidence type="ECO:0000256" key="9">
    <source>
        <dbReference type="SAM" id="Phobius"/>
    </source>
</evidence>
<feature type="transmembrane region" description="Helical" evidence="9">
    <location>
        <begin position="20"/>
        <end position="47"/>
    </location>
</feature>
<evidence type="ECO:0000256" key="8">
    <source>
        <dbReference type="ARBA" id="ARBA00023316"/>
    </source>
</evidence>
<feature type="transmembrane region" description="Helical" evidence="9">
    <location>
        <begin position="367"/>
        <end position="388"/>
    </location>
</feature>
<dbReference type="Proteomes" id="UP000092967">
    <property type="component" value="Chromosome"/>
</dbReference>
<keyword evidence="11" id="KW-1185">Reference proteome</keyword>
<feature type="transmembrane region" description="Helical" evidence="9">
    <location>
        <begin position="334"/>
        <end position="355"/>
    </location>
</feature>
<gene>
    <name evidence="10" type="ORF">AXE80_11590</name>
</gene>
<organism evidence="10 11">
    <name type="scientific">Wenyingzhuangia fucanilytica</name>
    <dbReference type="NCBI Taxonomy" id="1790137"/>
    <lineage>
        <taxon>Bacteria</taxon>
        <taxon>Pseudomonadati</taxon>
        <taxon>Bacteroidota</taxon>
        <taxon>Flavobacteriia</taxon>
        <taxon>Flavobacteriales</taxon>
        <taxon>Flavobacteriaceae</taxon>
        <taxon>Wenyingzhuangia</taxon>
    </lineage>
</organism>
<feature type="transmembrane region" description="Helical" evidence="9">
    <location>
        <begin position="464"/>
        <end position="484"/>
    </location>
</feature>
<keyword evidence="5 9" id="KW-1133">Transmembrane helix</keyword>
<evidence type="ECO:0000256" key="1">
    <source>
        <dbReference type="ARBA" id="ARBA00004653"/>
    </source>
</evidence>
<dbReference type="SUPFAM" id="SSF53448">
    <property type="entry name" value="Nucleotide-diphospho-sugar transferases"/>
    <property type="match status" value="1"/>
</dbReference>
<sequence>MLYGLLFTLIKSTNDTLYIISSILLIIYIVSLVMVFFYSLAQLNLLFNYLKAKKNEKKGLDNSPKFDLNNPDEVPYVTIQLPVFNEKYVMKRLLKNIALLDYPREKLEIQVLDDSTDETVIKTKERVEKLADTGLDIVHITRTNRQGFKAGALKEGLAIAKGELIAIFDSDFLPDPDWLHKTIPYFKDEKIGVVQTRWSHINRNYSLLTKIQAFALDAHFILEQMGRNSKGHFINFNGTAGVWRKECIYDAGNWEGDTLTEDLDLSYRAQLKGWQFKYLVDVETPAELPVVISAARSQQFRWNKGGAENFQKMFKKIIHSDLSFKTKAHCVLHLLNSTMFLNVFIVGVLSVPMLYIKNYFDDFKGYFIAMSFFGISTLIFFICYWYMYKHVQKKSGFKAFVQYIRTFFTFFSVAMGLSLNNSGAVIEGHRRKRSEFVRTPKFNIKSIDGWKKNKYIRKKPSKNVVYEGFLCLYFLFGIASAWFVRYIGQNKLKSYDKDCFFGLAPCDAWYIPFDSGLIIFHLMLFLGFGFIFYTSVFRKV</sequence>
<keyword evidence="4 9" id="KW-0812">Transmembrane</keyword>
<keyword evidence="7 9" id="KW-0472">Membrane</keyword>
<proteinExistence type="predicted"/>
<evidence type="ECO:0000256" key="2">
    <source>
        <dbReference type="ARBA" id="ARBA00022676"/>
    </source>
</evidence>
<dbReference type="PANTHER" id="PTHR32044:SF80">
    <property type="entry name" value="XYLOGLUCAN GLYCOSYLTRANSFERASE 2-RELATED"/>
    <property type="match status" value="1"/>
</dbReference>
<accession>A0A1B1Y7Z2</accession>
<comment type="subcellular location">
    <subcellularLocation>
        <location evidence="1">Golgi apparatus membrane</location>
        <topology evidence="1">Multi-pass membrane protein</topology>
    </subcellularLocation>
</comment>
<dbReference type="GO" id="GO:0071555">
    <property type="term" value="P:cell wall organization"/>
    <property type="evidence" value="ECO:0007669"/>
    <property type="project" value="UniProtKB-KW"/>
</dbReference>
<keyword evidence="8" id="KW-0961">Cell wall biogenesis/degradation</keyword>
<dbReference type="CDD" id="cd06437">
    <property type="entry name" value="CESA_CaSu_A2"/>
    <property type="match status" value="1"/>
</dbReference>
<keyword evidence="6" id="KW-0333">Golgi apparatus</keyword>
<dbReference type="InterPro" id="IPR029044">
    <property type="entry name" value="Nucleotide-diphossugar_trans"/>
</dbReference>
<keyword evidence="2" id="KW-0328">Glycosyltransferase</keyword>
<reference evidence="10 11" key="1">
    <citation type="submission" date="2016-02" db="EMBL/GenBank/DDBJ databases">
        <authorList>
            <person name="Wen L."/>
            <person name="He K."/>
            <person name="Yang H."/>
        </authorList>
    </citation>
    <scope>NUCLEOTIDE SEQUENCE [LARGE SCALE GENOMIC DNA]</scope>
    <source>
        <strain evidence="10 11">CZ1127</strain>
    </source>
</reference>
<dbReference type="OrthoDB" id="9806824at2"/>
<feature type="transmembrane region" description="Helical" evidence="9">
    <location>
        <begin position="518"/>
        <end position="537"/>
    </location>
</feature>
<name>A0A1B1Y7Z2_9FLAO</name>
<dbReference type="Gene3D" id="3.90.550.10">
    <property type="entry name" value="Spore Coat Polysaccharide Biosynthesis Protein SpsA, Chain A"/>
    <property type="match status" value="1"/>
</dbReference>
<keyword evidence="3 10" id="KW-0808">Transferase</keyword>
<dbReference type="AlphaFoldDB" id="A0A1B1Y7Z2"/>
<protein>
    <submittedName>
        <fullName evidence="10">Glycosyl transferase family 2</fullName>
    </submittedName>
</protein>
<dbReference type="FunFam" id="3.90.550.10:FF:000057">
    <property type="entry name" value="Glycosyltransferase-like protein, family 2"/>
    <property type="match status" value="1"/>
</dbReference>
<evidence type="ECO:0000256" key="3">
    <source>
        <dbReference type="ARBA" id="ARBA00022679"/>
    </source>
</evidence>
<dbReference type="KEGG" id="wfu:AXE80_11590"/>
<evidence type="ECO:0000256" key="5">
    <source>
        <dbReference type="ARBA" id="ARBA00022989"/>
    </source>
</evidence>
<evidence type="ECO:0000313" key="10">
    <source>
        <dbReference type="EMBL" id="ANW96885.1"/>
    </source>
</evidence>
<evidence type="ECO:0000256" key="6">
    <source>
        <dbReference type="ARBA" id="ARBA00023034"/>
    </source>
</evidence>
<evidence type="ECO:0000256" key="7">
    <source>
        <dbReference type="ARBA" id="ARBA00023136"/>
    </source>
</evidence>
<evidence type="ECO:0000256" key="4">
    <source>
        <dbReference type="ARBA" id="ARBA00022692"/>
    </source>
</evidence>
<dbReference type="GO" id="GO:0016757">
    <property type="term" value="F:glycosyltransferase activity"/>
    <property type="evidence" value="ECO:0007669"/>
    <property type="project" value="UniProtKB-KW"/>
</dbReference>
<dbReference type="STRING" id="1790137.AXE80_11590"/>
<dbReference type="EMBL" id="CP014224">
    <property type="protein sequence ID" value="ANW96885.1"/>
    <property type="molecule type" value="Genomic_DNA"/>
</dbReference>
<dbReference type="Pfam" id="PF13641">
    <property type="entry name" value="Glyco_tranf_2_3"/>
    <property type="match status" value="1"/>
</dbReference>